<protein>
    <submittedName>
        <fullName evidence="2">Uncharacterized protein</fullName>
    </submittedName>
</protein>
<name>A0A843U3Z8_COLES</name>
<evidence type="ECO:0000256" key="1">
    <source>
        <dbReference type="SAM" id="MobiDB-lite"/>
    </source>
</evidence>
<evidence type="ECO:0000313" key="2">
    <source>
        <dbReference type="EMBL" id="MQL76384.1"/>
    </source>
</evidence>
<proteinExistence type="predicted"/>
<dbReference type="OrthoDB" id="692967at2759"/>
<evidence type="ECO:0000313" key="3">
    <source>
        <dbReference type="Proteomes" id="UP000652761"/>
    </source>
</evidence>
<feature type="region of interest" description="Disordered" evidence="1">
    <location>
        <begin position="25"/>
        <end position="54"/>
    </location>
</feature>
<dbReference type="PANTHER" id="PTHR33935:SF22">
    <property type="entry name" value="OS10G0149400 PROTEIN"/>
    <property type="match status" value="1"/>
</dbReference>
<dbReference type="PANTHER" id="PTHR33935">
    <property type="entry name" value="OS10G0148100 PROTEIN"/>
    <property type="match status" value="1"/>
</dbReference>
<accession>A0A843U3Z8</accession>
<dbReference type="AlphaFoldDB" id="A0A843U3Z8"/>
<comment type="caution">
    <text evidence="2">The sequence shown here is derived from an EMBL/GenBank/DDBJ whole genome shotgun (WGS) entry which is preliminary data.</text>
</comment>
<dbReference type="Proteomes" id="UP000652761">
    <property type="component" value="Unassembled WGS sequence"/>
</dbReference>
<dbReference type="PRINTS" id="PR01217">
    <property type="entry name" value="PRICHEXTENSN"/>
</dbReference>
<sequence length="422" mass="46870">MTVEDPISGQVNTLMTFAQVVRQSPATQGKISSNSISGGSTSGRRKSRPSHKGGVTIYLPNVRERSLSPLCPIDVTNIPVSPTLDMRMKALAVSELAKAENIFMSGYRFDQEMSEIESDEDNMERCSRRLSVVINCKAGEGDYQSRGVGKLEKDGKFTVKLPSELLREDGELKVHCFAQLHGGSKNAPCPTASGTIEAAKLVLTSRDGGQHTFSTAGKLSFSSETCAAAFFWHHPWFKPKYPYPPTVYPPVYKPPPIYSPPPVYNPPTPVYSPPVYTPPVYKPPPVYTPPIYKPPPVYTPPVYTPPVYKPPPVYTPPVYSPPPVYTPPAYKPTPFYKPPCPPISIYKPPIPKFHPFPPVYTKPWPTVVPKFPPVYPKPLPPFPPKYYPHPKSWFPPSYGWSPKYALPKHPFFPPSKVGNPKP</sequence>
<gene>
    <name evidence="2" type="ORF">Taro_008777</name>
</gene>
<reference evidence="2" key="1">
    <citation type="submission" date="2017-07" db="EMBL/GenBank/DDBJ databases">
        <title>Taro Niue Genome Assembly and Annotation.</title>
        <authorList>
            <person name="Atibalentja N."/>
            <person name="Keating K."/>
            <person name="Fields C.J."/>
        </authorList>
    </citation>
    <scope>NUCLEOTIDE SEQUENCE</scope>
    <source>
        <strain evidence="2">Niue_2</strain>
        <tissue evidence="2">Leaf</tissue>
    </source>
</reference>
<dbReference type="EMBL" id="NMUH01000296">
    <property type="protein sequence ID" value="MQL76384.1"/>
    <property type="molecule type" value="Genomic_DNA"/>
</dbReference>
<organism evidence="2 3">
    <name type="scientific">Colocasia esculenta</name>
    <name type="common">Wild taro</name>
    <name type="synonym">Arum esculentum</name>
    <dbReference type="NCBI Taxonomy" id="4460"/>
    <lineage>
        <taxon>Eukaryota</taxon>
        <taxon>Viridiplantae</taxon>
        <taxon>Streptophyta</taxon>
        <taxon>Embryophyta</taxon>
        <taxon>Tracheophyta</taxon>
        <taxon>Spermatophyta</taxon>
        <taxon>Magnoliopsida</taxon>
        <taxon>Liliopsida</taxon>
        <taxon>Araceae</taxon>
        <taxon>Aroideae</taxon>
        <taxon>Colocasieae</taxon>
        <taxon>Colocasia</taxon>
    </lineage>
</organism>
<keyword evidence="3" id="KW-1185">Reference proteome</keyword>